<dbReference type="InterPro" id="IPR024345">
    <property type="entry name" value="DNA_matur_Phage_T7-like"/>
</dbReference>
<evidence type="ECO:0000313" key="2">
    <source>
        <dbReference type="Proteomes" id="UP000326262"/>
    </source>
</evidence>
<evidence type="ECO:0000313" key="1">
    <source>
        <dbReference type="EMBL" id="QFP93688.1"/>
    </source>
</evidence>
<dbReference type="EMBL" id="MN270889">
    <property type="protein sequence ID" value="QFP93688.1"/>
    <property type="molecule type" value="Genomic_DNA"/>
</dbReference>
<sequence>MTQQSVDKTAASEKELGEVHNEMAAWCLEILRGVPLMIDGKPVIEDGKVVRVPPAPAYLNVIRQFLKDNDISAEPAKGSSMGDLSDLPVFEDENVVPLKSQSR</sequence>
<organism evidence="1 2">
    <name type="scientific">Ralstonia phage P-PSG-11</name>
    <dbReference type="NCBI Taxonomy" id="2652430"/>
    <lineage>
        <taxon>Viruses</taxon>
        <taxon>Duplodnaviria</taxon>
        <taxon>Heunggongvirae</taxon>
        <taxon>Uroviricota</taxon>
        <taxon>Caudoviricetes</taxon>
        <taxon>Autographivirales</taxon>
        <taxon>Gyeongsanvirus</taxon>
        <taxon>Gyeongsanvirus PPSG11</taxon>
    </lineage>
</organism>
<name>A0A5P8D3S0_9CAUD</name>
<dbReference type="Proteomes" id="UP000326262">
    <property type="component" value="Segment"/>
</dbReference>
<protein>
    <submittedName>
        <fullName evidence="1">Uncharacterized protein</fullName>
    </submittedName>
</protein>
<reference evidence="1 2" key="1">
    <citation type="submission" date="2019-08" db="EMBL/GenBank/DDBJ databases">
        <title>Six bacteriophages against potato bacterial diseases.</title>
        <authorList>
            <person name="Zhang X."/>
            <person name="Kering K."/>
        </authorList>
    </citation>
    <scope>NUCLEOTIDE SEQUENCE [LARGE SCALE GENOMIC DNA]</scope>
</reference>
<proteinExistence type="predicted"/>
<keyword evidence="2" id="KW-1185">Reference proteome</keyword>
<accession>A0A5P8D3S0</accession>
<dbReference type="Pfam" id="PF11123">
    <property type="entry name" value="DNA_Packaging_2"/>
    <property type="match status" value="1"/>
</dbReference>